<dbReference type="AlphaFoldDB" id="C8X9G6"/>
<dbReference type="InterPro" id="IPR034660">
    <property type="entry name" value="DinB/YfiT-like"/>
</dbReference>
<dbReference type="InterPro" id="IPR024344">
    <property type="entry name" value="MDMPI_metal-binding"/>
</dbReference>
<accession>C8X9G6</accession>
<evidence type="ECO:0000259" key="1">
    <source>
        <dbReference type="Pfam" id="PF11716"/>
    </source>
</evidence>
<dbReference type="GO" id="GO:0046872">
    <property type="term" value="F:metal ion binding"/>
    <property type="evidence" value="ECO:0007669"/>
    <property type="project" value="InterPro"/>
</dbReference>
<dbReference type="KEGG" id="nml:Namu_0823"/>
<dbReference type="Pfam" id="PF11716">
    <property type="entry name" value="MDMPI_N"/>
    <property type="match status" value="1"/>
</dbReference>
<name>C8X9G6_NAKMY</name>
<keyword evidence="3" id="KW-1185">Reference proteome</keyword>
<organism evidence="2 3">
    <name type="scientific">Nakamurella multipartita (strain ATCC 700099 / DSM 44233 / CIP 104796 / JCM 9543 / NBRC 105858 / Y-104)</name>
    <name type="common">Microsphaera multipartita</name>
    <dbReference type="NCBI Taxonomy" id="479431"/>
    <lineage>
        <taxon>Bacteria</taxon>
        <taxon>Bacillati</taxon>
        <taxon>Actinomycetota</taxon>
        <taxon>Actinomycetes</taxon>
        <taxon>Nakamurellales</taxon>
        <taxon>Nakamurellaceae</taxon>
        <taxon>Nakamurella</taxon>
    </lineage>
</organism>
<dbReference type="SUPFAM" id="SSF109854">
    <property type="entry name" value="DinB/YfiT-like putative metalloenzymes"/>
    <property type="match status" value="1"/>
</dbReference>
<dbReference type="EMBL" id="CP001737">
    <property type="protein sequence ID" value="ACV77234.1"/>
    <property type="molecule type" value="Genomic_DNA"/>
</dbReference>
<feature type="domain" description="Mycothiol-dependent maleylpyruvate isomerase metal-binding" evidence="1">
    <location>
        <begin position="7"/>
        <end position="129"/>
    </location>
</feature>
<dbReference type="HOGENOM" id="CLU_107588_0_0_11"/>
<sequence length="204" mass="22190">MDGTSIRQATRSTTRFLAGTVELGWDRPIPEMTWSVREVVAHIGETLLWYATDLAGGPDELSTMDLRVRPTEEPAQLIATLEVFGSVLAHVVDGVTPGQRGFHPDGLADATGFAAMACDELLVHTRDAALGLGLDYEPSEVLSRAVVRRLFPWAPGDVDPWEALLWANGRIELPGHPRLVGWHRHAAPLTEGPGESTPESGWEV</sequence>
<dbReference type="OrthoDB" id="4453346at2"/>
<dbReference type="RefSeq" id="WP_015746150.1">
    <property type="nucleotide sequence ID" value="NC_013235.1"/>
</dbReference>
<dbReference type="Proteomes" id="UP000002218">
    <property type="component" value="Chromosome"/>
</dbReference>
<dbReference type="Gene3D" id="1.20.120.450">
    <property type="entry name" value="dinb family like domain"/>
    <property type="match status" value="1"/>
</dbReference>
<reference evidence="2 3" key="2">
    <citation type="journal article" date="2010" name="Stand. Genomic Sci.">
        <title>Complete genome sequence of Nakamurella multipartita type strain (Y-104).</title>
        <authorList>
            <person name="Tice H."/>
            <person name="Mayilraj S."/>
            <person name="Sims D."/>
            <person name="Lapidus A."/>
            <person name="Nolan M."/>
            <person name="Lucas S."/>
            <person name="Glavina Del Rio T."/>
            <person name="Copeland A."/>
            <person name="Cheng J.F."/>
            <person name="Meincke L."/>
            <person name="Bruce D."/>
            <person name="Goodwin L."/>
            <person name="Pitluck S."/>
            <person name="Ivanova N."/>
            <person name="Mavromatis K."/>
            <person name="Ovchinnikova G."/>
            <person name="Pati A."/>
            <person name="Chen A."/>
            <person name="Palaniappan K."/>
            <person name="Land M."/>
            <person name="Hauser L."/>
            <person name="Chang Y.J."/>
            <person name="Jeffries C.D."/>
            <person name="Detter J.C."/>
            <person name="Brettin T."/>
            <person name="Rohde M."/>
            <person name="Goker M."/>
            <person name="Bristow J."/>
            <person name="Eisen J.A."/>
            <person name="Markowitz V."/>
            <person name="Hugenholtz P."/>
            <person name="Kyrpides N.C."/>
            <person name="Klenk H.P."/>
            <person name="Chen F."/>
        </authorList>
    </citation>
    <scope>NUCLEOTIDE SEQUENCE [LARGE SCALE GENOMIC DNA]</scope>
    <source>
        <strain evidence="3">ATCC 700099 / DSM 44233 / CIP 104796 / JCM 9543 / NBRC 105858 / Y-104</strain>
    </source>
</reference>
<dbReference type="eggNOG" id="COG0346">
    <property type="taxonomic scope" value="Bacteria"/>
</dbReference>
<proteinExistence type="predicted"/>
<evidence type="ECO:0000313" key="3">
    <source>
        <dbReference type="Proteomes" id="UP000002218"/>
    </source>
</evidence>
<dbReference type="InParanoid" id="C8X9G6"/>
<evidence type="ECO:0000313" key="2">
    <source>
        <dbReference type="EMBL" id="ACV77234.1"/>
    </source>
</evidence>
<reference evidence="3" key="1">
    <citation type="submission" date="2009-09" db="EMBL/GenBank/DDBJ databases">
        <title>The complete genome of Nakamurella multipartita DSM 44233.</title>
        <authorList>
            <consortium name="US DOE Joint Genome Institute (JGI-PGF)"/>
            <person name="Lucas S."/>
            <person name="Copeland A."/>
            <person name="Lapidus A."/>
            <person name="Glavina del Rio T."/>
            <person name="Dalin E."/>
            <person name="Tice H."/>
            <person name="Bruce D."/>
            <person name="Goodwin L."/>
            <person name="Pitluck S."/>
            <person name="Kyrpides N."/>
            <person name="Mavromatis K."/>
            <person name="Ivanova N."/>
            <person name="Ovchinnikova G."/>
            <person name="Sims D."/>
            <person name="Meincke L."/>
            <person name="Brettin T."/>
            <person name="Detter J.C."/>
            <person name="Han C."/>
            <person name="Larimer F."/>
            <person name="Land M."/>
            <person name="Hauser L."/>
            <person name="Markowitz V."/>
            <person name="Cheng J.-F."/>
            <person name="Hugenholtz P."/>
            <person name="Woyke T."/>
            <person name="Wu D."/>
            <person name="Klenk H.-P."/>
            <person name="Eisen J.A."/>
        </authorList>
    </citation>
    <scope>NUCLEOTIDE SEQUENCE [LARGE SCALE GENOMIC DNA]</scope>
    <source>
        <strain evidence="3">ATCC 700099 / DSM 44233 / CIP 104796 / JCM 9543 / NBRC 105858 / Y-104</strain>
    </source>
</reference>
<protein>
    <recommendedName>
        <fullName evidence="1">Mycothiol-dependent maleylpyruvate isomerase metal-binding domain-containing protein</fullName>
    </recommendedName>
</protein>
<dbReference type="STRING" id="479431.Namu_0823"/>
<gene>
    <name evidence="2" type="ordered locus">Namu_0823</name>
</gene>